<reference evidence="1 2" key="1">
    <citation type="submission" date="2020-02" db="EMBL/GenBank/DDBJ databases">
        <authorList>
            <person name="Ma Q."/>
            <person name="Huang Y."/>
            <person name="Song X."/>
            <person name="Pei D."/>
        </authorList>
    </citation>
    <scope>NUCLEOTIDE SEQUENCE [LARGE SCALE GENOMIC DNA]</scope>
    <source>
        <strain evidence="1">Sxm20200214</strain>
        <tissue evidence="1">Leaf</tissue>
    </source>
</reference>
<gene>
    <name evidence="1" type="ORF">Bca52824_019513</name>
</gene>
<dbReference type="AlphaFoldDB" id="A0A8X7VS50"/>
<comment type="caution">
    <text evidence="1">The sequence shown here is derived from an EMBL/GenBank/DDBJ whole genome shotgun (WGS) entry which is preliminary data.</text>
</comment>
<protein>
    <submittedName>
        <fullName evidence="1">Uncharacterized protein</fullName>
    </submittedName>
</protein>
<evidence type="ECO:0000313" key="1">
    <source>
        <dbReference type="EMBL" id="KAG2316391.1"/>
    </source>
</evidence>
<organism evidence="1 2">
    <name type="scientific">Brassica carinata</name>
    <name type="common">Ethiopian mustard</name>
    <name type="synonym">Abyssinian cabbage</name>
    <dbReference type="NCBI Taxonomy" id="52824"/>
    <lineage>
        <taxon>Eukaryota</taxon>
        <taxon>Viridiplantae</taxon>
        <taxon>Streptophyta</taxon>
        <taxon>Embryophyta</taxon>
        <taxon>Tracheophyta</taxon>
        <taxon>Spermatophyta</taxon>
        <taxon>Magnoliopsida</taxon>
        <taxon>eudicotyledons</taxon>
        <taxon>Gunneridae</taxon>
        <taxon>Pentapetalae</taxon>
        <taxon>rosids</taxon>
        <taxon>malvids</taxon>
        <taxon>Brassicales</taxon>
        <taxon>Brassicaceae</taxon>
        <taxon>Brassiceae</taxon>
        <taxon>Brassica</taxon>
    </lineage>
</organism>
<accession>A0A8X7VS50</accession>
<sequence length="76" mass="8482">MDDFFRLVQRTQNSYSGVVAAFCPFCIGPWRVAPWWVHVRIMLGRVDAGVLGLWRGCLLSVGGCSGSLPRTVLDKR</sequence>
<proteinExistence type="predicted"/>
<dbReference type="EMBL" id="JAAMPC010000004">
    <property type="protein sequence ID" value="KAG2316391.1"/>
    <property type="molecule type" value="Genomic_DNA"/>
</dbReference>
<dbReference type="Proteomes" id="UP000886595">
    <property type="component" value="Unassembled WGS sequence"/>
</dbReference>
<keyword evidence="2" id="KW-1185">Reference proteome</keyword>
<evidence type="ECO:0000313" key="2">
    <source>
        <dbReference type="Proteomes" id="UP000886595"/>
    </source>
</evidence>
<name>A0A8X7VS50_BRACI</name>